<evidence type="ECO:0000313" key="1">
    <source>
        <dbReference type="EMBL" id="AVI49685.1"/>
    </source>
</evidence>
<accession>A0A2S0HSR9</accession>
<dbReference type="Proteomes" id="UP000238442">
    <property type="component" value="Chromosome"/>
</dbReference>
<dbReference type="EMBL" id="CP027062">
    <property type="protein sequence ID" value="AVI49685.1"/>
    <property type="molecule type" value="Genomic_DNA"/>
</dbReference>
<protein>
    <submittedName>
        <fullName evidence="1">Uncharacterized protein</fullName>
    </submittedName>
</protein>
<evidence type="ECO:0000313" key="2">
    <source>
        <dbReference type="Proteomes" id="UP000238442"/>
    </source>
</evidence>
<reference evidence="1 2" key="1">
    <citation type="submission" date="2018-02" db="EMBL/GenBank/DDBJ databases">
        <title>Genomic analysis of the strain RR4-38 isolated from a seawater recirculating aquaculture system.</title>
        <authorList>
            <person name="Kim Y.-S."/>
            <person name="Jang Y.H."/>
            <person name="Kim K.-H."/>
        </authorList>
    </citation>
    <scope>NUCLEOTIDE SEQUENCE [LARGE SCALE GENOMIC DNA]</scope>
    <source>
        <strain evidence="1 2">RR4-38</strain>
    </source>
</reference>
<proteinExistence type="predicted"/>
<dbReference type="KEGG" id="aue:C5O00_00295"/>
<organism evidence="1 2">
    <name type="scientific">Pukyongia salina</name>
    <dbReference type="NCBI Taxonomy" id="2094025"/>
    <lineage>
        <taxon>Bacteria</taxon>
        <taxon>Pseudomonadati</taxon>
        <taxon>Bacteroidota</taxon>
        <taxon>Flavobacteriia</taxon>
        <taxon>Flavobacteriales</taxon>
        <taxon>Flavobacteriaceae</taxon>
        <taxon>Pukyongia</taxon>
    </lineage>
</organism>
<gene>
    <name evidence="1" type="ORF">C5O00_00295</name>
</gene>
<dbReference type="RefSeq" id="WP_105213893.1">
    <property type="nucleotide sequence ID" value="NZ_CP027062.1"/>
</dbReference>
<name>A0A2S0HSR9_9FLAO</name>
<sequence>MSTLINLAIAVVASMLSITGVPQQTNTSAETEIMQCPQSIENLNAHFIIENEQLSQKIK</sequence>
<keyword evidence="2" id="KW-1185">Reference proteome</keyword>
<dbReference type="AlphaFoldDB" id="A0A2S0HSR9"/>